<feature type="repeat" description="PPR" evidence="2">
    <location>
        <begin position="222"/>
        <end position="256"/>
    </location>
</feature>
<dbReference type="OrthoDB" id="185373at2759"/>
<evidence type="ECO:0000256" key="2">
    <source>
        <dbReference type="PROSITE-ProRule" id="PRU00708"/>
    </source>
</evidence>
<dbReference type="AlphaFoldDB" id="A0A2Z7A3L2"/>
<sequence>MNALKTQFPKSAAPVAETLSSATKWFNSTINHLSVEGFHRQVLLVLASMLNSTTAAPDAFTYPSVLKSCTSLNLFNLGLSLHQHLIVNGFSSDPYISSSLINFYSKFNNSQCARRVFDMMPRRNIVPWTAMIGCYSRARDLENAFLLYNAMQYEGVQPSSITVLTMLSGVTVSVHLDILHSCIIKRCYTWDVALMNCMLSVYAKCRRVEDAEELFKLLDTKDAVSWNSLINAYSIVGNLSRVSKLFNRMRYENAEPDEHTFGALVSAAVSDDSVEVGKIMHGQVVTSGFGTNKHVQTSLVVMYSRYGQLDEANQIFISAGDKDVVFWTAMISGFVQNDSADKALQVFRQMLVLKVIPSTATMACALASCGQLGSVKLGTSIHCYILRQRMVVDIPIQNSLSGHLTTALYLFNEMRLVYEQPDSVTIISLLQSCASLGAYHHGKCIHNFVLRSFLRLCIRIGTALVDMYAKCGDLDSARKCFESMPQHDTISWSTIIAGYGTHGKGETALEMYSKFLKNNFTPNDVVFLSILYACSHNGLVDHGMNLFESMKNEHNFIPKLEHCACIVDLLCRAGRIQDSYNFYKKMFPEPVSDVLGMILDSCRRNGEIELGTIVAKEISETEPVDAGNYVQLAHCFASMAKWDGVGESWVQMRSLGLKKAPGWSSIEMQGTITPFFNHHISHPQYANIISLLGKLTTDITELVLNSECEDVILFDSNVL</sequence>
<evidence type="ECO:0000313" key="4">
    <source>
        <dbReference type="Proteomes" id="UP000250235"/>
    </source>
</evidence>
<dbReference type="FunFam" id="1.25.40.10:FF:000436">
    <property type="entry name" value="Pentatricopeptide repeat-containing protein At5g39350 family"/>
    <property type="match status" value="1"/>
</dbReference>
<dbReference type="InterPro" id="IPR046960">
    <property type="entry name" value="PPR_At4g14850-like_plant"/>
</dbReference>
<accession>A0A2Z7A3L2</accession>
<feature type="repeat" description="PPR" evidence="2">
    <location>
        <begin position="323"/>
        <end position="357"/>
    </location>
</feature>
<dbReference type="Pfam" id="PF20431">
    <property type="entry name" value="E_motif"/>
    <property type="match status" value="1"/>
</dbReference>
<dbReference type="Proteomes" id="UP000250235">
    <property type="component" value="Unassembled WGS sequence"/>
</dbReference>
<evidence type="ECO:0000313" key="3">
    <source>
        <dbReference type="EMBL" id="KZV16066.1"/>
    </source>
</evidence>
<dbReference type="GO" id="GO:0009451">
    <property type="term" value="P:RNA modification"/>
    <property type="evidence" value="ECO:0007669"/>
    <property type="project" value="InterPro"/>
</dbReference>
<dbReference type="InterPro" id="IPR011990">
    <property type="entry name" value="TPR-like_helical_dom_sf"/>
</dbReference>
<name>A0A2Z7A3L2_9LAMI</name>
<dbReference type="EMBL" id="KV019586">
    <property type="protein sequence ID" value="KZV16066.1"/>
    <property type="molecule type" value="Genomic_DNA"/>
</dbReference>
<keyword evidence="4" id="KW-1185">Reference proteome</keyword>
<dbReference type="FunFam" id="1.25.40.10:FF:000090">
    <property type="entry name" value="Pentatricopeptide repeat-containing protein, chloroplastic"/>
    <property type="match status" value="1"/>
</dbReference>
<proteinExistence type="predicted"/>
<reference evidence="3 4" key="1">
    <citation type="journal article" date="2015" name="Proc. Natl. Acad. Sci. U.S.A.">
        <title>The resurrection genome of Boea hygrometrica: A blueprint for survival of dehydration.</title>
        <authorList>
            <person name="Xiao L."/>
            <person name="Yang G."/>
            <person name="Zhang L."/>
            <person name="Yang X."/>
            <person name="Zhao S."/>
            <person name="Ji Z."/>
            <person name="Zhou Q."/>
            <person name="Hu M."/>
            <person name="Wang Y."/>
            <person name="Chen M."/>
            <person name="Xu Y."/>
            <person name="Jin H."/>
            <person name="Xiao X."/>
            <person name="Hu G."/>
            <person name="Bao F."/>
            <person name="Hu Y."/>
            <person name="Wan P."/>
            <person name="Li L."/>
            <person name="Deng X."/>
            <person name="Kuang T."/>
            <person name="Xiang C."/>
            <person name="Zhu J.K."/>
            <person name="Oliver M.J."/>
            <person name="He Y."/>
        </authorList>
    </citation>
    <scope>NUCLEOTIDE SEQUENCE [LARGE SCALE GENOMIC DNA]</scope>
    <source>
        <strain evidence="4">cv. XS01</strain>
    </source>
</reference>
<organism evidence="3 4">
    <name type="scientific">Dorcoceras hygrometricum</name>
    <dbReference type="NCBI Taxonomy" id="472368"/>
    <lineage>
        <taxon>Eukaryota</taxon>
        <taxon>Viridiplantae</taxon>
        <taxon>Streptophyta</taxon>
        <taxon>Embryophyta</taxon>
        <taxon>Tracheophyta</taxon>
        <taxon>Spermatophyta</taxon>
        <taxon>Magnoliopsida</taxon>
        <taxon>eudicotyledons</taxon>
        <taxon>Gunneridae</taxon>
        <taxon>Pentapetalae</taxon>
        <taxon>asterids</taxon>
        <taxon>lamiids</taxon>
        <taxon>Lamiales</taxon>
        <taxon>Gesneriaceae</taxon>
        <taxon>Didymocarpoideae</taxon>
        <taxon>Trichosporeae</taxon>
        <taxon>Loxocarpinae</taxon>
        <taxon>Dorcoceras</taxon>
    </lineage>
</organism>
<dbReference type="GO" id="GO:0003723">
    <property type="term" value="F:RNA binding"/>
    <property type="evidence" value="ECO:0007669"/>
    <property type="project" value="InterPro"/>
</dbReference>
<dbReference type="Gene3D" id="1.25.40.10">
    <property type="entry name" value="Tetratricopeptide repeat domain"/>
    <property type="match status" value="5"/>
</dbReference>
<dbReference type="PANTHER" id="PTHR47926">
    <property type="entry name" value="PENTATRICOPEPTIDE REPEAT-CONTAINING PROTEIN"/>
    <property type="match status" value="1"/>
</dbReference>
<feature type="repeat" description="PPR" evidence="2">
    <location>
        <begin position="488"/>
        <end position="522"/>
    </location>
</feature>
<dbReference type="PANTHER" id="PTHR47926:SF451">
    <property type="entry name" value="TETRATRICOPEPTIDE-LIKE HELICAL DOMAIN SUPERFAMILY"/>
    <property type="match status" value="1"/>
</dbReference>
<gene>
    <name evidence="3" type="ORF">F511_26195</name>
</gene>
<dbReference type="NCBIfam" id="TIGR00756">
    <property type="entry name" value="PPR"/>
    <property type="match status" value="5"/>
</dbReference>
<dbReference type="InterPro" id="IPR002885">
    <property type="entry name" value="PPR_rpt"/>
</dbReference>
<dbReference type="FunFam" id="1.25.40.10:FF:000682">
    <property type="entry name" value="Pentatricopeptide repeat-containing protein At3g16610"/>
    <property type="match status" value="1"/>
</dbReference>
<dbReference type="InterPro" id="IPR046848">
    <property type="entry name" value="E_motif"/>
</dbReference>
<protein>
    <submittedName>
        <fullName evidence="3">Pentatricopeptide repeat-containing protein-like</fullName>
    </submittedName>
</protein>
<evidence type="ECO:0000256" key="1">
    <source>
        <dbReference type="ARBA" id="ARBA00022737"/>
    </source>
</evidence>
<dbReference type="PROSITE" id="PS51375">
    <property type="entry name" value="PPR"/>
    <property type="match status" value="4"/>
</dbReference>
<dbReference type="Pfam" id="PF13041">
    <property type="entry name" value="PPR_2"/>
    <property type="match status" value="2"/>
</dbReference>
<dbReference type="Pfam" id="PF01535">
    <property type="entry name" value="PPR"/>
    <property type="match status" value="5"/>
</dbReference>
<keyword evidence="1" id="KW-0677">Repeat</keyword>
<feature type="repeat" description="PPR" evidence="2">
    <location>
        <begin position="124"/>
        <end position="158"/>
    </location>
</feature>